<evidence type="ECO:0000313" key="5">
    <source>
        <dbReference type="EMBL" id="RUS83378.1"/>
    </source>
</evidence>
<dbReference type="SUPFAM" id="SSF51069">
    <property type="entry name" value="Carbonic anhydrase"/>
    <property type="match status" value="1"/>
</dbReference>
<dbReference type="GO" id="GO:0006730">
    <property type="term" value="P:one-carbon metabolic process"/>
    <property type="evidence" value="ECO:0007669"/>
    <property type="project" value="TreeGrafter"/>
</dbReference>
<organism evidence="5 6">
    <name type="scientific">Elysia chlorotica</name>
    <name type="common">Eastern emerald elysia</name>
    <name type="synonym">Sea slug</name>
    <dbReference type="NCBI Taxonomy" id="188477"/>
    <lineage>
        <taxon>Eukaryota</taxon>
        <taxon>Metazoa</taxon>
        <taxon>Spiralia</taxon>
        <taxon>Lophotrochozoa</taxon>
        <taxon>Mollusca</taxon>
        <taxon>Gastropoda</taxon>
        <taxon>Heterobranchia</taxon>
        <taxon>Euthyneura</taxon>
        <taxon>Panpulmonata</taxon>
        <taxon>Sacoglossa</taxon>
        <taxon>Placobranchoidea</taxon>
        <taxon>Plakobranchidae</taxon>
        <taxon>Elysia</taxon>
    </lineage>
</organism>
<keyword evidence="6" id="KW-1185">Reference proteome</keyword>
<sequence>MDVMLRLVTLCFHTFFIGINSEDPWTYDGRANVLKPSWHLCHKGKFQSPINVVPRMLLYDPMLRRLETQIPDTISGTLINKDNDLTFYVDNNTWNLANFSGGPFMYGYTLSEIKVKIGKTQSDGSEHRVDGRAFSAEIQLICYNSDLTNSLRKAQMLPYGVAIISIFAEAHPKEGNSAFSVFVDAASRVPWQGQDTHVPSLGLKAMLPDTIYYVTYEGSFTQPACLETVTWLIFNKPIKIKATQLDKLRHLRKRNQERSGTVTQNHIRTTMPLHNRPIRTNINTQKKRGSLCTMKRDAFYQSNECPDSSPTTGVPDKSALAPCGSK</sequence>
<dbReference type="PANTHER" id="PTHR18952">
    <property type="entry name" value="CARBONIC ANHYDRASE"/>
    <property type="match status" value="1"/>
</dbReference>
<accession>A0A3S0ZQF9</accession>
<dbReference type="GO" id="GO:0008270">
    <property type="term" value="F:zinc ion binding"/>
    <property type="evidence" value="ECO:0007669"/>
    <property type="project" value="InterPro"/>
</dbReference>
<evidence type="ECO:0000256" key="1">
    <source>
        <dbReference type="ARBA" id="ARBA00010718"/>
    </source>
</evidence>
<feature type="region of interest" description="Disordered" evidence="2">
    <location>
        <begin position="303"/>
        <end position="326"/>
    </location>
</feature>
<gene>
    <name evidence="5" type="ORF">EGW08_008881</name>
</gene>
<dbReference type="SMART" id="SM01057">
    <property type="entry name" value="Carb_anhydrase"/>
    <property type="match status" value="1"/>
</dbReference>
<feature type="signal peptide" evidence="3">
    <location>
        <begin position="1"/>
        <end position="21"/>
    </location>
</feature>
<evidence type="ECO:0000259" key="4">
    <source>
        <dbReference type="PROSITE" id="PS51144"/>
    </source>
</evidence>
<evidence type="ECO:0000313" key="6">
    <source>
        <dbReference type="Proteomes" id="UP000271974"/>
    </source>
</evidence>
<dbReference type="PROSITE" id="PS51144">
    <property type="entry name" value="ALPHA_CA_2"/>
    <property type="match status" value="1"/>
</dbReference>
<feature type="compositionally biased region" description="Polar residues" evidence="2">
    <location>
        <begin position="303"/>
        <end position="312"/>
    </location>
</feature>
<dbReference type="PANTHER" id="PTHR18952:SF208">
    <property type="entry name" value="CARBONIC ANHYDRASE XA-RELATED"/>
    <property type="match status" value="1"/>
</dbReference>
<dbReference type="AlphaFoldDB" id="A0A3S0ZQF9"/>
<keyword evidence="3" id="KW-0732">Signal</keyword>
<dbReference type="Gene3D" id="3.10.200.10">
    <property type="entry name" value="Alpha carbonic anhydrase"/>
    <property type="match status" value="1"/>
</dbReference>
<dbReference type="InterPro" id="IPR036398">
    <property type="entry name" value="CA_dom_sf"/>
</dbReference>
<comment type="similarity">
    <text evidence="1">Belongs to the alpha-carbonic anhydrase family.</text>
</comment>
<dbReference type="InterPro" id="IPR001148">
    <property type="entry name" value="CA_dom"/>
</dbReference>
<reference evidence="5 6" key="1">
    <citation type="submission" date="2019-01" db="EMBL/GenBank/DDBJ databases">
        <title>A draft genome assembly of the solar-powered sea slug Elysia chlorotica.</title>
        <authorList>
            <person name="Cai H."/>
            <person name="Li Q."/>
            <person name="Fang X."/>
            <person name="Li J."/>
            <person name="Curtis N.E."/>
            <person name="Altenburger A."/>
            <person name="Shibata T."/>
            <person name="Feng M."/>
            <person name="Maeda T."/>
            <person name="Schwartz J.A."/>
            <person name="Shigenobu S."/>
            <person name="Lundholm N."/>
            <person name="Nishiyama T."/>
            <person name="Yang H."/>
            <person name="Hasebe M."/>
            <person name="Li S."/>
            <person name="Pierce S.K."/>
            <person name="Wang J."/>
        </authorList>
    </citation>
    <scope>NUCLEOTIDE SEQUENCE [LARGE SCALE GENOMIC DNA]</scope>
    <source>
        <strain evidence="5">EC2010</strain>
        <tissue evidence="5">Whole organism of an adult</tissue>
    </source>
</reference>
<feature type="chain" id="PRO_5018726376" description="Alpha-carbonic anhydrase domain-containing protein" evidence="3">
    <location>
        <begin position="22"/>
        <end position="326"/>
    </location>
</feature>
<proteinExistence type="inferred from homology"/>
<dbReference type="EMBL" id="RQTK01000246">
    <property type="protein sequence ID" value="RUS83378.1"/>
    <property type="molecule type" value="Genomic_DNA"/>
</dbReference>
<name>A0A3S0ZQF9_ELYCH</name>
<feature type="domain" description="Alpha-carbonic anhydrase" evidence="4">
    <location>
        <begin position="23"/>
        <end position="282"/>
    </location>
</feature>
<evidence type="ECO:0000256" key="3">
    <source>
        <dbReference type="SAM" id="SignalP"/>
    </source>
</evidence>
<protein>
    <recommendedName>
        <fullName evidence="4">Alpha-carbonic anhydrase domain-containing protein</fullName>
    </recommendedName>
</protein>
<dbReference type="GO" id="GO:0004089">
    <property type="term" value="F:carbonate dehydratase activity"/>
    <property type="evidence" value="ECO:0007669"/>
    <property type="project" value="InterPro"/>
</dbReference>
<dbReference type="Proteomes" id="UP000271974">
    <property type="component" value="Unassembled WGS sequence"/>
</dbReference>
<dbReference type="OrthoDB" id="5978072at2759"/>
<comment type="caution">
    <text evidence="5">The sequence shown here is derived from an EMBL/GenBank/DDBJ whole genome shotgun (WGS) entry which is preliminary data.</text>
</comment>
<dbReference type="Pfam" id="PF00194">
    <property type="entry name" value="Carb_anhydrase"/>
    <property type="match status" value="1"/>
</dbReference>
<dbReference type="InterPro" id="IPR023561">
    <property type="entry name" value="Carbonic_anhydrase_a-class"/>
</dbReference>
<evidence type="ECO:0000256" key="2">
    <source>
        <dbReference type="SAM" id="MobiDB-lite"/>
    </source>
</evidence>
<dbReference type="STRING" id="188477.A0A3S0ZQF9"/>